<dbReference type="InterPro" id="IPR012944">
    <property type="entry name" value="SusD_RagB_dom"/>
</dbReference>
<feature type="domain" description="SusD-like N-terminal" evidence="7">
    <location>
        <begin position="21"/>
        <end position="226"/>
    </location>
</feature>
<keyword evidence="3" id="KW-0732">Signal</keyword>
<dbReference type="AlphaFoldDB" id="A0A1H4F7C0"/>
<sequence length="622" mass="70574">MKKSIIILCFTALLAGGCESYLDRQPDESYTSGNIFEKYSSTFAYLVNVYSWIFNETDPSGQQNHFTPSSDEAACAFPSRMFALSNNSTWSVNSEDTQKSYKIQYWLNYYKGIREASYFIANVGRCPELTPDEVKEWAAEARFLRAYYYFSLMRLYGPVVLLGEKPVDFNDPALRDVDRNPWDECVEWVSNECDAAARDLPLEQSATFYGRATKGAALALKARLLLYSARPLFNGNPMYAGLKNAKGQYLFPQEPDAGKWTKAADAAWDVIDLNQYELINTGNPYTDLKNVFIRNWNNELIFAYQKSSYSHRVATIPRGVGGTSYGGVAVTQKLVDAFAMKNGRYPITGYEADGKPVIDAASGYSERGFSSFKHPILDQTMSTYNMYVDREPRFYTSVFYQGLKWIGGSYTLNKVEFYYGGNSGAGPSAGGSNYSLTGYLPFKFQDISFNSTTLGSNQALWTAITWPLFRYAEVLLNYAEALNEQPDRDETNALVYMNMIRNRAGVDDIEDVYPEVEGNKELLRKMILRERMLELNFENHRFFDTRTWAIAEQEDAGAVYGMNVMAQPGSDAQNSPFWERTVIASDGGNTPSTRVFQKKNYLLPIPQSEIDRLKNITQNYQW</sequence>
<keyword evidence="9" id="KW-1185">Reference proteome</keyword>
<dbReference type="GO" id="GO:0009279">
    <property type="term" value="C:cell outer membrane"/>
    <property type="evidence" value="ECO:0007669"/>
    <property type="project" value="UniProtKB-SubCell"/>
</dbReference>
<comment type="similarity">
    <text evidence="2">Belongs to the SusD family.</text>
</comment>
<evidence type="ECO:0000259" key="7">
    <source>
        <dbReference type="Pfam" id="PF14322"/>
    </source>
</evidence>
<dbReference type="InterPro" id="IPR011990">
    <property type="entry name" value="TPR-like_helical_dom_sf"/>
</dbReference>
<dbReference type="SUPFAM" id="SSF48452">
    <property type="entry name" value="TPR-like"/>
    <property type="match status" value="1"/>
</dbReference>
<dbReference type="OrthoDB" id="724176at2"/>
<keyword evidence="5" id="KW-0998">Cell outer membrane</keyword>
<evidence type="ECO:0000256" key="1">
    <source>
        <dbReference type="ARBA" id="ARBA00004442"/>
    </source>
</evidence>
<dbReference type="STRING" id="1033731.SAMN05444145_10997"/>
<evidence type="ECO:0000259" key="6">
    <source>
        <dbReference type="Pfam" id="PF07980"/>
    </source>
</evidence>
<feature type="domain" description="RagB/SusD" evidence="6">
    <location>
        <begin position="304"/>
        <end position="622"/>
    </location>
</feature>
<evidence type="ECO:0000256" key="4">
    <source>
        <dbReference type="ARBA" id="ARBA00023136"/>
    </source>
</evidence>
<protein>
    <submittedName>
        <fullName evidence="8">Starch-binding associating with outer membrane</fullName>
    </submittedName>
</protein>
<reference evidence="8 9" key="1">
    <citation type="submission" date="2016-10" db="EMBL/GenBank/DDBJ databases">
        <authorList>
            <person name="de Groot N.N."/>
        </authorList>
    </citation>
    <scope>NUCLEOTIDE SEQUENCE [LARGE SCALE GENOMIC DNA]</scope>
    <source>
        <strain evidence="8 9">DSM 25383</strain>
    </source>
</reference>
<dbReference type="InterPro" id="IPR033985">
    <property type="entry name" value="SusD-like_N"/>
</dbReference>
<evidence type="ECO:0000313" key="9">
    <source>
        <dbReference type="Proteomes" id="UP000183253"/>
    </source>
</evidence>
<dbReference type="RefSeq" id="WP_010265768.1">
    <property type="nucleotide sequence ID" value="NZ_CAEG01000017.1"/>
</dbReference>
<gene>
    <name evidence="8" type="ORF">SAMN05444145_10997</name>
</gene>
<accession>A0A1H4F7C0</accession>
<proteinExistence type="inferred from homology"/>
<dbReference type="Pfam" id="PF14322">
    <property type="entry name" value="SusD-like_3"/>
    <property type="match status" value="1"/>
</dbReference>
<dbReference type="PROSITE" id="PS51257">
    <property type="entry name" value="PROKAR_LIPOPROTEIN"/>
    <property type="match status" value="1"/>
</dbReference>
<keyword evidence="4" id="KW-0472">Membrane</keyword>
<organism evidence="8 9">
    <name type="scientific">Alistipes timonensis JC136</name>
    <dbReference type="NCBI Taxonomy" id="1033731"/>
    <lineage>
        <taxon>Bacteria</taxon>
        <taxon>Pseudomonadati</taxon>
        <taxon>Bacteroidota</taxon>
        <taxon>Bacteroidia</taxon>
        <taxon>Bacteroidales</taxon>
        <taxon>Rikenellaceae</taxon>
        <taxon>Alistipes</taxon>
    </lineage>
</organism>
<dbReference type="EMBL" id="FNRI01000009">
    <property type="protein sequence ID" value="SEA93245.1"/>
    <property type="molecule type" value="Genomic_DNA"/>
</dbReference>
<comment type="subcellular location">
    <subcellularLocation>
        <location evidence="1">Cell outer membrane</location>
    </subcellularLocation>
</comment>
<name>A0A1H4F7C0_9BACT</name>
<evidence type="ECO:0000256" key="2">
    <source>
        <dbReference type="ARBA" id="ARBA00006275"/>
    </source>
</evidence>
<dbReference type="Proteomes" id="UP000183253">
    <property type="component" value="Unassembled WGS sequence"/>
</dbReference>
<dbReference type="Gene3D" id="1.25.40.390">
    <property type="match status" value="1"/>
</dbReference>
<evidence type="ECO:0000256" key="3">
    <source>
        <dbReference type="ARBA" id="ARBA00022729"/>
    </source>
</evidence>
<dbReference type="Pfam" id="PF07980">
    <property type="entry name" value="SusD_RagB"/>
    <property type="match status" value="1"/>
</dbReference>
<evidence type="ECO:0000313" key="8">
    <source>
        <dbReference type="EMBL" id="SEA93245.1"/>
    </source>
</evidence>
<evidence type="ECO:0000256" key="5">
    <source>
        <dbReference type="ARBA" id="ARBA00023237"/>
    </source>
</evidence>